<feature type="region of interest" description="Disordered" evidence="1">
    <location>
        <begin position="1119"/>
        <end position="1147"/>
    </location>
</feature>
<feature type="domain" description="TbRIF5 SNase" evidence="3">
    <location>
        <begin position="177"/>
        <end position="325"/>
    </location>
</feature>
<sequence>MVLPGDREPWKRDDVLVSALSVEWIAKNVFLVAVPSYRRKVSCELTAVDGPRGTAPALTERVCDVLQRVNSAMRLYLRQDFYSNFPLEGYGDVIFSAETKQDTPYELHWCSLQETLVRAGVACVVRPSVIRQEALLQAEEEPTQEVKSSGASSWLHELQQREHSPLFCLERRCVVEDVMRGDVYRVSWLTDAAGTATERLASSPAELPPLLILDATVCHAVSTQPGFAALRWAQLHVLHRELVVQVHGVYPSDKDVAFNTQLETYEYLANVRGSAGVLDAEGERRDIGVTLIRQGLAWVRRVADAGVPRASNLFDLFRAVDAAAAEEATTAAAVPNRASNDTTLDVLPEVDVDACAALGKAWGLSAAAAAGLLDWHGERWRRAGAASMLHEPISQLGEPSRVAPKPGITAEAWNRFMWCADLHRDPNDEPRVYQHRPLRTLFPLAGLAEWRVRLQGQLEGAVVVNTDDGRHFLQVEVMATTPAVEWRELRRSYGYADLDVVRFSPTPGDVVLGKKVRVVITASSFGQNAEPRLRVCCTSYPASSFSLAQHKPSDVWPVMDGGRCEEELSIDGTAKEERVFVLDVVVETRDEDSMTWTQRGTGRAVYLLSPDVESDAAEATTHKDADDKPNSRSNDAESETRKHSTALQPSFSYFCKMSFFFELDAPAMDADSDAGTGGRLLSLLKQAFSELMYEDVVILPVGVAEVCGVRGLVGDLLFPSEPAPRTGANPTLRTRAPVLFARSLLSAIGQAWWPRETSSGSVTSTTPWPMSSVVYAAVLESFRVCLEKVEEEEWAARQSFLKEVEWHYQLLDQEALNTFLSYRPPTPFKMSDIAPPARSTPQRCLRFTAGHSELWRDGAAAGGIPRLRFPASILPPTVPLSLFAVRPRELFSVATTQKMTVVTQAKNAPPPKTLQEVAYNQQDWAFMRLNFPFLPNILHCDWERLPLSLRNTERGLCESIVRDGNVVREPGMLYTTDRIFSLLLSYLALLQCMQVSCGSSSKPDSSLDPSSSALASVYVALRQSTPSIWDDCKSALHFSATLFVLPSYGAGGDAARAAPHSRPLFLGSRDNVVTDAFEVPRRDNASPETVSFPLLRDLTTQCVSALALESLVESELEAKANDGEGRATTKAPTAASVTNLDEGRRPDQLRLISNQGLPWRPAQASTPILYHPLPRVAVLASPLVEREEYTADALGRLHLDRDSFAGVKAACKDEVQVRRRVVLQYRCLNQFSEKSPYKTISYGRASSVDMFRTLINDRARGKEIQAYMSLLLRRNVLTGVAETVSGASCDAAPLADGLLTLYGVPAEPLYVHYRSRADLRFTLSTICPPLRRALLQAEQNVPPKADVVEEAETALFGLYAEAAARYVRKVYERVRREQKSADAVQQISLFCTLQPWDDTIPPYIAIQVFPVYATEAETTARVLDQESIWHDPATYQNNPHRAFSLVGSRFGRLPLAELRIHYDVAKNRFGSSWNEMFESTLDPAPPSS</sequence>
<dbReference type="EMBL" id="LGTL01000019">
    <property type="protein sequence ID" value="KPA76850.1"/>
    <property type="molecule type" value="Genomic_DNA"/>
</dbReference>
<reference evidence="4 5" key="1">
    <citation type="submission" date="2015-07" db="EMBL/GenBank/DDBJ databases">
        <title>High-quality genome of monoxenous trypanosomatid Leptomonas pyrrhocoris.</title>
        <authorList>
            <person name="Flegontov P."/>
            <person name="Butenko A."/>
            <person name="Firsov S."/>
            <person name="Vlcek C."/>
            <person name="Logacheva M.D."/>
            <person name="Field M."/>
            <person name="Filatov D."/>
            <person name="Flegontova O."/>
            <person name="Gerasimov E."/>
            <person name="Jackson A.P."/>
            <person name="Kelly S."/>
            <person name="Opperdoes F."/>
            <person name="O'Reilly A."/>
            <person name="Votypka J."/>
            <person name="Yurchenko V."/>
            <person name="Lukes J."/>
        </authorList>
    </citation>
    <scope>NUCLEOTIDE SEQUENCE [LARGE SCALE GENOMIC DNA]</scope>
    <source>
        <strain evidence="4">H10</strain>
    </source>
</reference>
<evidence type="ECO:0000313" key="5">
    <source>
        <dbReference type="Proteomes" id="UP000037923"/>
    </source>
</evidence>
<dbReference type="Proteomes" id="UP000037923">
    <property type="component" value="Unassembled WGS sequence"/>
</dbReference>
<feature type="compositionally biased region" description="Basic and acidic residues" evidence="1">
    <location>
        <begin position="620"/>
        <end position="642"/>
    </location>
</feature>
<dbReference type="RefSeq" id="XP_015655289.1">
    <property type="nucleotide sequence ID" value="XM_015806367.1"/>
</dbReference>
<dbReference type="Pfam" id="PF18187">
    <property type="entry name" value="RIF5_SNase_1"/>
    <property type="match status" value="1"/>
</dbReference>
<feature type="domain" description="TbRIF5 SNase" evidence="2">
    <location>
        <begin position="11"/>
        <end position="168"/>
    </location>
</feature>
<dbReference type="VEuPathDB" id="TriTrypDB:LpyrH10_19_1990"/>
<keyword evidence="5" id="KW-1185">Reference proteome</keyword>
<dbReference type="InterPro" id="IPR041035">
    <property type="entry name" value="RIF5_SNase_1"/>
</dbReference>
<dbReference type="InterPro" id="IPR040592">
    <property type="entry name" value="RIF5_SNase_2"/>
</dbReference>
<accession>A0A0M9FVD3</accession>
<organism evidence="4 5">
    <name type="scientific">Leptomonas pyrrhocoris</name>
    <name type="common">Firebug parasite</name>
    <dbReference type="NCBI Taxonomy" id="157538"/>
    <lineage>
        <taxon>Eukaryota</taxon>
        <taxon>Discoba</taxon>
        <taxon>Euglenozoa</taxon>
        <taxon>Kinetoplastea</taxon>
        <taxon>Metakinetoplastina</taxon>
        <taxon>Trypanosomatida</taxon>
        <taxon>Trypanosomatidae</taxon>
        <taxon>Leishmaniinae</taxon>
        <taxon>Leptomonas</taxon>
    </lineage>
</organism>
<gene>
    <name evidence="4" type="ORF">ABB37_07648</name>
</gene>
<evidence type="ECO:0000313" key="4">
    <source>
        <dbReference type="EMBL" id="KPA76850.1"/>
    </source>
</evidence>
<dbReference type="OrthoDB" id="271807at2759"/>
<evidence type="ECO:0000259" key="2">
    <source>
        <dbReference type="Pfam" id="PF18187"/>
    </source>
</evidence>
<protein>
    <submittedName>
        <fullName evidence="4">RNA Interference Factor 5</fullName>
    </submittedName>
</protein>
<dbReference type="GeneID" id="26907933"/>
<comment type="caution">
    <text evidence="4">The sequence shown here is derived from an EMBL/GenBank/DDBJ whole genome shotgun (WGS) entry which is preliminary data.</text>
</comment>
<evidence type="ECO:0000256" key="1">
    <source>
        <dbReference type="SAM" id="MobiDB-lite"/>
    </source>
</evidence>
<evidence type="ECO:0000259" key="3">
    <source>
        <dbReference type="Pfam" id="PF18189"/>
    </source>
</evidence>
<dbReference type="Pfam" id="PF18189">
    <property type="entry name" value="RIF5_SNase_2"/>
    <property type="match status" value="1"/>
</dbReference>
<dbReference type="OMA" id="VHYRSRA"/>
<name>A0A0M9FVD3_LEPPY</name>
<feature type="region of interest" description="Disordered" evidence="1">
    <location>
        <begin position="616"/>
        <end position="644"/>
    </location>
</feature>
<proteinExistence type="predicted"/>